<protein>
    <submittedName>
        <fullName evidence="1">Uncharacterized protein</fullName>
    </submittedName>
</protein>
<dbReference type="EMBL" id="BK015191">
    <property type="protein sequence ID" value="DAD95319.1"/>
    <property type="molecule type" value="Genomic_DNA"/>
</dbReference>
<name>A0A8S5NLU8_9CAUD</name>
<accession>A0A8S5NLU8</accession>
<proteinExistence type="predicted"/>
<reference evidence="1" key="1">
    <citation type="journal article" date="2021" name="Proc. Natl. Acad. Sci. U.S.A.">
        <title>A Catalog of Tens of Thousands of Viruses from Human Metagenomes Reveals Hidden Associations with Chronic Diseases.</title>
        <authorList>
            <person name="Tisza M.J."/>
            <person name="Buck C.B."/>
        </authorList>
    </citation>
    <scope>NUCLEOTIDE SEQUENCE</scope>
    <source>
        <strain evidence="1">CtsNK10</strain>
    </source>
</reference>
<organism evidence="1">
    <name type="scientific">Podoviridae sp. ctsNK10</name>
    <dbReference type="NCBI Taxonomy" id="2826582"/>
    <lineage>
        <taxon>Viruses</taxon>
        <taxon>Duplodnaviria</taxon>
        <taxon>Heunggongvirae</taxon>
        <taxon>Uroviricota</taxon>
        <taxon>Caudoviricetes</taxon>
    </lineage>
</organism>
<sequence length="76" mass="8731">MCEYKSIKEAIDMDLKPEEVIANFDNKDQGKYFSSLTGVYDKDGNFISFVDKEAGYEKSLKIAEETFFDPTKVSRD</sequence>
<evidence type="ECO:0000313" key="1">
    <source>
        <dbReference type="EMBL" id="DAD95319.1"/>
    </source>
</evidence>